<evidence type="ECO:0000313" key="4">
    <source>
        <dbReference type="Proteomes" id="UP000680158"/>
    </source>
</evidence>
<comment type="caution">
    <text evidence="3">The sequence shown here is derived from an EMBL/GenBank/DDBJ whole genome shotgun (WGS) entry which is preliminary data.</text>
</comment>
<organism evidence="3 4">
    <name type="scientific">Undibacterium baiyunense</name>
    <dbReference type="NCBI Taxonomy" id="2828731"/>
    <lineage>
        <taxon>Bacteria</taxon>
        <taxon>Pseudomonadati</taxon>
        <taxon>Pseudomonadota</taxon>
        <taxon>Betaproteobacteria</taxon>
        <taxon>Burkholderiales</taxon>
        <taxon>Oxalobacteraceae</taxon>
        <taxon>Undibacterium</taxon>
    </lineage>
</organism>
<protein>
    <submittedName>
        <fullName evidence="3">YceI family protein</fullName>
    </submittedName>
</protein>
<evidence type="ECO:0000313" key="3">
    <source>
        <dbReference type="EMBL" id="MBR7746689.1"/>
    </source>
</evidence>
<dbReference type="RefSeq" id="WP_212683995.1">
    <property type="nucleotide sequence ID" value="NZ_JAGSPM010000004.1"/>
</dbReference>
<reference evidence="3 4" key="1">
    <citation type="submission" date="2021-04" db="EMBL/GenBank/DDBJ databases">
        <title>novel species isolated from subtropical streams in China.</title>
        <authorList>
            <person name="Lu H."/>
        </authorList>
    </citation>
    <scope>NUCLEOTIDE SEQUENCE [LARGE SCALE GENOMIC DNA]</scope>
    <source>
        <strain evidence="3 4">BYS107W</strain>
    </source>
</reference>
<gene>
    <name evidence="3" type="ORF">KDM92_08850</name>
</gene>
<proteinExistence type="predicted"/>
<dbReference type="AlphaFoldDB" id="A0A941I475"/>
<dbReference type="SMART" id="SM00867">
    <property type="entry name" value="YceI"/>
    <property type="match status" value="1"/>
</dbReference>
<accession>A0A941I475</accession>
<feature type="signal peptide" evidence="1">
    <location>
        <begin position="1"/>
        <end position="30"/>
    </location>
</feature>
<feature type="chain" id="PRO_5036814835" evidence="1">
    <location>
        <begin position="31"/>
        <end position="199"/>
    </location>
</feature>
<dbReference type="EMBL" id="JAGSPM010000004">
    <property type="protein sequence ID" value="MBR7746689.1"/>
    <property type="molecule type" value="Genomic_DNA"/>
</dbReference>
<dbReference type="Pfam" id="PF04264">
    <property type="entry name" value="YceI"/>
    <property type="match status" value="1"/>
</dbReference>
<dbReference type="InterPro" id="IPR036761">
    <property type="entry name" value="TTHA0802/YceI-like_sf"/>
</dbReference>
<dbReference type="Proteomes" id="UP000680158">
    <property type="component" value="Unassembled WGS sequence"/>
</dbReference>
<name>A0A941I475_9BURK</name>
<keyword evidence="1" id="KW-0732">Signal</keyword>
<evidence type="ECO:0000259" key="2">
    <source>
        <dbReference type="SMART" id="SM00867"/>
    </source>
</evidence>
<dbReference type="PANTHER" id="PTHR34406">
    <property type="entry name" value="PROTEIN YCEI"/>
    <property type="match status" value="1"/>
</dbReference>
<feature type="domain" description="Lipid/polyisoprenoid-binding YceI-like" evidence="2">
    <location>
        <begin position="33"/>
        <end position="197"/>
    </location>
</feature>
<dbReference type="InterPro" id="IPR007372">
    <property type="entry name" value="Lipid/polyisoprenoid-bd_YceI"/>
</dbReference>
<dbReference type="PANTHER" id="PTHR34406:SF2">
    <property type="entry name" value="PERIPLASMIC PROTEIN"/>
    <property type="match status" value="1"/>
</dbReference>
<dbReference type="SUPFAM" id="SSF101874">
    <property type="entry name" value="YceI-like"/>
    <property type="match status" value="1"/>
</dbReference>
<dbReference type="Gene3D" id="2.40.128.110">
    <property type="entry name" value="Lipid/polyisoprenoid-binding, YceI-like"/>
    <property type="match status" value="1"/>
</dbReference>
<keyword evidence="4" id="KW-1185">Reference proteome</keyword>
<sequence length="199" mass="22372">MKPNCQSLVRNLLAFVVACVICAGSHLANAADRYVIDSTHTYSIFEYMHWGLSVQQGRFDKNSGSIELDEEKRVGKVDLLIDANSVSTGTSLFDTALRSASFFETDVYPNIQFKSENLVFDDANKVIAIEGDLTIKGTRKKVRFELTHFHCRFMPLYFKTACGANGYAKILRSEFGLGRYAPFVSDEVTLRFAIEAIRE</sequence>
<evidence type="ECO:0000256" key="1">
    <source>
        <dbReference type="SAM" id="SignalP"/>
    </source>
</evidence>